<dbReference type="RefSeq" id="YP_009430155.1">
    <property type="nucleotide sequence ID" value="NC_022098.1"/>
</dbReference>
<dbReference type="GeneID" id="34568481"/>
<gene>
    <name evidence="1" type="ORF">psal_cds_1400</name>
</gene>
<organism evidence="1 2">
    <name type="scientific">Pandoravirus salinus</name>
    <dbReference type="NCBI Taxonomy" id="1349410"/>
    <lineage>
        <taxon>Viruses</taxon>
        <taxon>Pandoravirus</taxon>
    </lineage>
</organism>
<name>A0A291AU36_9VIRU</name>
<sequence length="108" mass="11423">MPTVMTTTTIETTATTTIETTPDLDVCKKRDDGADDALDAPPKLAAAADLADDDLCRRPTHTRGTSAPPQTTPRLLVQIGDHCRAHPTRVVVVVAFLALGGLFSDPLS</sequence>
<evidence type="ECO:0000313" key="2">
    <source>
        <dbReference type="Proteomes" id="UP000204584"/>
    </source>
</evidence>
<protein>
    <submittedName>
        <fullName evidence="1">Uncharacterized protein</fullName>
    </submittedName>
</protein>
<keyword evidence="2" id="KW-1185">Reference proteome</keyword>
<dbReference type="EMBL" id="KC977571">
    <property type="protein sequence ID" value="ATE82316.1"/>
    <property type="molecule type" value="Genomic_DNA"/>
</dbReference>
<evidence type="ECO:0000313" key="1">
    <source>
        <dbReference type="EMBL" id="ATE82316.1"/>
    </source>
</evidence>
<accession>A0A291AU36</accession>
<dbReference type="KEGG" id="vg:34568481"/>
<proteinExistence type="predicted"/>
<reference evidence="1 2" key="1">
    <citation type="journal article" date="2013" name="Science">
        <title>Pandoraviruses: amoeba viruses with genomes up to 2.5 Mb reaching that of parasitic eukaryotes.</title>
        <authorList>
            <person name="Philippe N."/>
            <person name="Legendre M."/>
            <person name="Doutre G."/>
            <person name="Coute Y."/>
            <person name="Poirot O."/>
            <person name="Lescot M."/>
            <person name="Arslan D."/>
            <person name="Seltzer V."/>
            <person name="Bertaux L."/>
            <person name="Bruley C."/>
            <person name="Garin J."/>
            <person name="Claverie J.M."/>
            <person name="Abergel C."/>
        </authorList>
    </citation>
    <scope>NUCLEOTIDE SEQUENCE [LARGE SCALE GENOMIC DNA]</scope>
</reference>
<dbReference type="Proteomes" id="UP000204584">
    <property type="component" value="Segment"/>
</dbReference>